<comment type="caution">
    <text evidence="18">The sequence shown here is derived from an EMBL/GenBank/DDBJ whole genome shotgun (WGS) entry which is preliminary data.</text>
</comment>
<keyword evidence="6" id="KW-0963">Cytoplasm</keyword>
<comment type="similarity">
    <text evidence="3 16">Belongs to the Cob(I)alamin adenosyltransferase family.</text>
</comment>
<comment type="catalytic activity">
    <reaction evidence="15 16">
        <text>2 cob(II)alamin + reduced [electron-transfer flavoprotein] + 2 ATP = 2 adenosylcob(III)alamin + 2 triphosphate + oxidized [electron-transfer flavoprotein] + 3 H(+)</text>
        <dbReference type="Rhea" id="RHEA:28671"/>
        <dbReference type="Rhea" id="RHEA-COMP:10685"/>
        <dbReference type="Rhea" id="RHEA-COMP:10686"/>
        <dbReference type="ChEBI" id="CHEBI:15378"/>
        <dbReference type="ChEBI" id="CHEBI:16304"/>
        <dbReference type="ChEBI" id="CHEBI:18036"/>
        <dbReference type="ChEBI" id="CHEBI:18408"/>
        <dbReference type="ChEBI" id="CHEBI:30616"/>
        <dbReference type="ChEBI" id="CHEBI:57692"/>
        <dbReference type="ChEBI" id="CHEBI:58307"/>
        <dbReference type="EC" id="2.5.1.17"/>
    </reaction>
</comment>
<dbReference type="Pfam" id="PF01923">
    <property type="entry name" value="Cob_adeno_trans"/>
    <property type="match status" value="1"/>
</dbReference>
<dbReference type="EMBL" id="VXMH01000071">
    <property type="protein sequence ID" value="MYC95974.1"/>
    <property type="molecule type" value="Genomic_DNA"/>
</dbReference>
<dbReference type="NCBIfam" id="TIGR00636">
    <property type="entry name" value="PduO_Nterm"/>
    <property type="match status" value="1"/>
</dbReference>
<evidence type="ECO:0000256" key="4">
    <source>
        <dbReference type="ARBA" id="ARBA00012454"/>
    </source>
</evidence>
<comment type="subcellular location">
    <subcellularLocation>
        <location evidence="1">Cytoplasm</location>
    </subcellularLocation>
</comment>
<feature type="domain" description="Cobalamin adenosyltransferase-like" evidence="17">
    <location>
        <begin position="7"/>
        <end position="171"/>
    </location>
</feature>
<organism evidence="18">
    <name type="scientific">Caldilineaceae bacterium SB0661_bin_32</name>
    <dbReference type="NCBI Taxonomy" id="2605255"/>
    <lineage>
        <taxon>Bacteria</taxon>
        <taxon>Bacillati</taxon>
        <taxon>Chloroflexota</taxon>
        <taxon>Caldilineae</taxon>
        <taxon>Caldilineales</taxon>
        <taxon>Caldilineaceae</taxon>
    </lineage>
</organism>
<dbReference type="EC" id="2.5.1.17" evidence="4 16"/>
<keyword evidence="7 16" id="KW-0169">Cobalamin biosynthesis</keyword>
<sequence length="187" mass="20820">MPRLTKIYTRGGDDGTTALGGGQRVPKDSLRVQLYGTVDELNAHIGVALAGGLCERLQRTLPEIQNELFHLGSDLCFLEEDKLRYTPPQIEERHVDRLEALLDELTPVVGPLENFILPGGSQGASHLHVARTVCRRAEREATSLAKEERINPQAMRYLNRLSDALFVMSRLENLRQGVAEPLWDPAA</sequence>
<dbReference type="PANTHER" id="PTHR12213:SF0">
    <property type="entry name" value="CORRINOID ADENOSYLTRANSFERASE MMAB"/>
    <property type="match status" value="1"/>
</dbReference>
<dbReference type="InterPro" id="IPR029499">
    <property type="entry name" value="PduO-typ"/>
</dbReference>
<comment type="catalytic activity">
    <reaction evidence="14 16">
        <text>2 cob(II)yrinate a,c diamide + reduced [electron-transfer flavoprotein] + 2 ATP = 2 adenosylcob(III)yrinate a,c-diamide + 2 triphosphate + oxidized [electron-transfer flavoprotein] + 3 H(+)</text>
        <dbReference type="Rhea" id="RHEA:11528"/>
        <dbReference type="Rhea" id="RHEA-COMP:10685"/>
        <dbReference type="Rhea" id="RHEA-COMP:10686"/>
        <dbReference type="ChEBI" id="CHEBI:15378"/>
        <dbReference type="ChEBI" id="CHEBI:18036"/>
        <dbReference type="ChEBI" id="CHEBI:30616"/>
        <dbReference type="ChEBI" id="CHEBI:57692"/>
        <dbReference type="ChEBI" id="CHEBI:58307"/>
        <dbReference type="ChEBI" id="CHEBI:58503"/>
        <dbReference type="ChEBI" id="CHEBI:58537"/>
        <dbReference type="EC" id="2.5.1.17"/>
    </reaction>
</comment>
<keyword evidence="10 16" id="KW-0067">ATP-binding</keyword>
<evidence type="ECO:0000256" key="10">
    <source>
        <dbReference type="ARBA" id="ARBA00022840"/>
    </source>
</evidence>
<dbReference type="InterPro" id="IPR036451">
    <property type="entry name" value="CblAdoTrfase-like_sf"/>
</dbReference>
<evidence type="ECO:0000256" key="2">
    <source>
        <dbReference type="ARBA" id="ARBA00005121"/>
    </source>
</evidence>
<name>A0A6B1D8P7_9CHLR</name>
<dbReference type="GO" id="GO:0005737">
    <property type="term" value="C:cytoplasm"/>
    <property type="evidence" value="ECO:0007669"/>
    <property type="project" value="UniProtKB-SubCell"/>
</dbReference>
<dbReference type="AlphaFoldDB" id="A0A6B1D8P7"/>
<evidence type="ECO:0000256" key="3">
    <source>
        <dbReference type="ARBA" id="ARBA00007487"/>
    </source>
</evidence>
<dbReference type="InterPro" id="IPR016030">
    <property type="entry name" value="CblAdoTrfase-like"/>
</dbReference>
<evidence type="ECO:0000313" key="18">
    <source>
        <dbReference type="EMBL" id="MYC95974.1"/>
    </source>
</evidence>
<evidence type="ECO:0000256" key="9">
    <source>
        <dbReference type="ARBA" id="ARBA00022741"/>
    </source>
</evidence>
<evidence type="ECO:0000256" key="11">
    <source>
        <dbReference type="ARBA" id="ARBA00031529"/>
    </source>
</evidence>
<evidence type="ECO:0000256" key="15">
    <source>
        <dbReference type="ARBA" id="ARBA00048692"/>
    </source>
</evidence>
<evidence type="ECO:0000256" key="7">
    <source>
        <dbReference type="ARBA" id="ARBA00022573"/>
    </source>
</evidence>
<evidence type="ECO:0000256" key="5">
    <source>
        <dbReference type="ARBA" id="ARBA00020963"/>
    </source>
</evidence>
<keyword evidence="8 16" id="KW-0808">Transferase</keyword>
<evidence type="ECO:0000256" key="16">
    <source>
        <dbReference type="RuleBase" id="RU366026"/>
    </source>
</evidence>
<accession>A0A6B1D8P7</accession>
<dbReference type="Gene3D" id="1.20.1200.10">
    <property type="entry name" value="Cobalamin adenosyltransferase-like"/>
    <property type="match status" value="1"/>
</dbReference>
<evidence type="ECO:0000256" key="6">
    <source>
        <dbReference type="ARBA" id="ARBA00022490"/>
    </source>
</evidence>
<reference evidence="18" key="1">
    <citation type="submission" date="2019-09" db="EMBL/GenBank/DDBJ databases">
        <title>Characterisation of the sponge microbiome using genome-centric metagenomics.</title>
        <authorList>
            <person name="Engelberts J.P."/>
            <person name="Robbins S.J."/>
            <person name="De Goeij J.M."/>
            <person name="Aranda M."/>
            <person name="Bell S.C."/>
            <person name="Webster N.S."/>
        </authorList>
    </citation>
    <scope>NUCLEOTIDE SEQUENCE</scope>
    <source>
        <strain evidence="18">SB0661_bin_32</strain>
    </source>
</reference>
<comment type="pathway">
    <text evidence="2 16">Cofactor biosynthesis; adenosylcobalamin biosynthesis; adenosylcobalamin from cob(II)yrinate a,c-diamide: step 2/7.</text>
</comment>
<evidence type="ECO:0000259" key="17">
    <source>
        <dbReference type="Pfam" id="PF01923"/>
    </source>
</evidence>
<gene>
    <name evidence="18" type="ORF">F4X14_13520</name>
</gene>
<dbReference type="GO" id="GO:0009236">
    <property type="term" value="P:cobalamin biosynthetic process"/>
    <property type="evidence" value="ECO:0007669"/>
    <property type="project" value="UniProtKB-UniRule"/>
</dbReference>
<evidence type="ECO:0000256" key="13">
    <source>
        <dbReference type="ARBA" id="ARBA00033354"/>
    </source>
</evidence>
<evidence type="ECO:0000256" key="8">
    <source>
        <dbReference type="ARBA" id="ARBA00022679"/>
    </source>
</evidence>
<evidence type="ECO:0000256" key="14">
    <source>
        <dbReference type="ARBA" id="ARBA00048555"/>
    </source>
</evidence>
<proteinExistence type="inferred from homology"/>
<protein>
    <recommendedName>
        <fullName evidence="5 16">Corrinoid adenosyltransferase</fullName>
        <ecNumber evidence="4 16">2.5.1.17</ecNumber>
    </recommendedName>
    <alternativeName>
        <fullName evidence="11 16">Cob(II)alamin adenosyltransferase</fullName>
    </alternativeName>
    <alternativeName>
        <fullName evidence="13 16">Cob(II)yrinic acid a,c-diamide adenosyltransferase</fullName>
    </alternativeName>
    <alternativeName>
        <fullName evidence="12 16">Cobinamide/cobalamin adenosyltransferase</fullName>
    </alternativeName>
</protein>
<dbReference type="PANTHER" id="PTHR12213">
    <property type="entry name" value="CORRINOID ADENOSYLTRANSFERASE"/>
    <property type="match status" value="1"/>
</dbReference>
<dbReference type="GO" id="GO:0005524">
    <property type="term" value="F:ATP binding"/>
    <property type="evidence" value="ECO:0007669"/>
    <property type="project" value="UniProtKB-UniRule"/>
</dbReference>
<evidence type="ECO:0000256" key="1">
    <source>
        <dbReference type="ARBA" id="ARBA00004496"/>
    </source>
</evidence>
<dbReference type="SUPFAM" id="SSF89028">
    <property type="entry name" value="Cobalamin adenosyltransferase-like"/>
    <property type="match status" value="1"/>
</dbReference>
<dbReference type="UniPathway" id="UPA00148">
    <property type="reaction ID" value="UER00233"/>
</dbReference>
<dbReference type="FunFam" id="1.20.1200.10:FF:000003">
    <property type="entry name" value="ATP:cob(I)alamin adenosyltransferase"/>
    <property type="match status" value="1"/>
</dbReference>
<evidence type="ECO:0000256" key="12">
    <source>
        <dbReference type="ARBA" id="ARBA00033334"/>
    </source>
</evidence>
<keyword evidence="9 16" id="KW-0547">Nucleotide-binding</keyword>
<dbReference type="GO" id="GO:0008817">
    <property type="term" value="F:corrinoid adenosyltransferase activity"/>
    <property type="evidence" value="ECO:0007669"/>
    <property type="project" value="UniProtKB-UniRule"/>
</dbReference>